<comment type="caution">
    <text evidence="1">The sequence shown here is derived from an EMBL/GenBank/DDBJ whole genome shotgun (WGS) entry which is preliminary data.</text>
</comment>
<evidence type="ECO:0000313" key="2">
    <source>
        <dbReference type="Proteomes" id="UP001328107"/>
    </source>
</evidence>
<keyword evidence="2" id="KW-1185">Reference proteome</keyword>
<dbReference type="Proteomes" id="UP001328107">
    <property type="component" value="Unassembled WGS sequence"/>
</dbReference>
<protein>
    <submittedName>
        <fullName evidence="1">Uncharacterized protein</fullName>
    </submittedName>
</protein>
<accession>A0AAN5ICV4</accession>
<proteinExistence type="predicted"/>
<dbReference type="AlphaFoldDB" id="A0AAN5ICV4"/>
<gene>
    <name evidence="1" type="ORF">PMAYCL1PPCAC_30119</name>
</gene>
<reference evidence="2" key="1">
    <citation type="submission" date="2022-10" db="EMBL/GenBank/DDBJ databases">
        <title>Genome assembly of Pristionchus species.</title>
        <authorList>
            <person name="Yoshida K."/>
            <person name="Sommer R.J."/>
        </authorList>
    </citation>
    <scope>NUCLEOTIDE SEQUENCE [LARGE SCALE GENOMIC DNA]</scope>
    <source>
        <strain evidence="2">RS5460</strain>
    </source>
</reference>
<sequence length="107" mass="12355">MEDRTGKEQISIDWARLRRGSRCSEAATRTSAFGELQPAKCSLRRSEVRRLLEPWRIHCQRGHCIGAGDEQNERQRGSFHCFRCPSSGAVRRSMAMPRRRREGPGER</sequence>
<organism evidence="1 2">
    <name type="scientific">Pristionchus mayeri</name>
    <dbReference type="NCBI Taxonomy" id="1317129"/>
    <lineage>
        <taxon>Eukaryota</taxon>
        <taxon>Metazoa</taxon>
        <taxon>Ecdysozoa</taxon>
        <taxon>Nematoda</taxon>
        <taxon>Chromadorea</taxon>
        <taxon>Rhabditida</taxon>
        <taxon>Rhabditina</taxon>
        <taxon>Diplogasteromorpha</taxon>
        <taxon>Diplogasteroidea</taxon>
        <taxon>Neodiplogasteridae</taxon>
        <taxon>Pristionchus</taxon>
    </lineage>
</organism>
<dbReference type="EMBL" id="BTRK01000006">
    <property type="protein sequence ID" value="GMR59924.1"/>
    <property type="molecule type" value="Genomic_DNA"/>
</dbReference>
<evidence type="ECO:0000313" key="1">
    <source>
        <dbReference type="EMBL" id="GMR59924.1"/>
    </source>
</evidence>
<name>A0AAN5ICV4_9BILA</name>